<dbReference type="InterPro" id="IPR004263">
    <property type="entry name" value="Exostosin"/>
</dbReference>
<dbReference type="GO" id="GO:0016757">
    <property type="term" value="F:glycosyltransferase activity"/>
    <property type="evidence" value="ECO:0007669"/>
    <property type="project" value="UniProtKB-KW"/>
</dbReference>
<protein>
    <submittedName>
        <fullName evidence="8">Exostosin family protein</fullName>
    </submittedName>
</protein>
<reference evidence="8" key="1">
    <citation type="submission" date="2019-12" db="EMBL/GenBank/DDBJ databases">
        <authorList>
            <person name="Scholes J."/>
        </authorList>
    </citation>
    <scope>NUCLEOTIDE SEQUENCE</scope>
</reference>
<accession>A0A9N7NFG0</accession>
<comment type="subcellular location">
    <subcellularLocation>
        <location evidence="1">Golgi apparatus membrane</location>
        <topology evidence="1">Single-pass type II membrane protein</topology>
    </subcellularLocation>
</comment>
<evidence type="ECO:0000256" key="6">
    <source>
        <dbReference type="SAM" id="SignalP"/>
    </source>
</evidence>
<evidence type="ECO:0000256" key="1">
    <source>
        <dbReference type="ARBA" id="ARBA00004323"/>
    </source>
</evidence>
<dbReference type="InterPro" id="IPR040911">
    <property type="entry name" value="Exostosin_GT47"/>
</dbReference>
<dbReference type="Pfam" id="PF03016">
    <property type="entry name" value="Exostosin_GT47"/>
    <property type="match status" value="1"/>
</dbReference>
<proteinExistence type="inferred from homology"/>
<comment type="caution">
    <text evidence="8">The sequence shown here is derived from an EMBL/GenBank/DDBJ whole genome shotgun (WGS) entry which is preliminary data.</text>
</comment>
<evidence type="ECO:0000256" key="3">
    <source>
        <dbReference type="ARBA" id="ARBA00022676"/>
    </source>
</evidence>
<keyword evidence="9" id="KW-1185">Reference proteome</keyword>
<dbReference type="EMBL" id="CACSLK010027752">
    <property type="protein sequence ID" value="CAA0828690.1"/>
    <property type="molecule type" value="Genomic_DNA"/>
</dbReference>
<sequence>MAAATAVLSLLFTLFPPLLSAAQPTPYLSPAAFLRDYQNMLSSFKIFIYAPTKPFTFPSGPSALFYGSLLRSPFLTGDPEGAHLYLVPFSPDTNTRSLARVVREIRNNFPYWNRTLGADHFFVSPAGISFSFDRNVLELKKNSVQISDFPVVSGNFVPHKDIALPPAGKIEIGEAAEKIPPEIRFLGYLNWDGETRSDLVSELAADSDFLIDEKAEREIYARGARASRFCLFFHGGSAEAPPRLAEAMAAGCVPVVLVDRPVQDLPFMDVLRWSDMAVVARVPPGGGGRLRELLGGVSEERYSEMRGLCAAASRHLVWNEEPRPLDAFHVVMYQLWARRHAVRYARREFV</sequence>
<evidence type="ECO:0000256" key="5">
    <source>
        <dbReference type="ARBA" id="ARBA00023034"/>
    </source>
</evidence>
<organism evidence="8 9">
    <name type="scientific">Striga hermonthica</name>
    <name type="common">Purple witchweed</name>
    <name type="synonym">Buchnera hermonthica</name>
    <dbReference type="NCBI Taxonomy" id="68872"/>
    <lineage>
        <taxon>Eukaryota</taxon>
        <taxon>Viridiplantae</taxon>
        <taxon>Streptophyta</taxon>
        <taxon>Embryophyta</taxon>
        <taxon>Tracheophyta</taxon>
        <taxon>Spermatophyta</taxon>
        <taxon>Magnoliopsida</taxon>
        <taxon>eudicotyledons</taxon>
        <taxon>Gunneridae</taxon>
        <taxon>Pentapetalae</taxon>
        <taxon>asterids</taxon>
        <taxon>lamiids</taxon>
        <taxon>Lamiales</taxon>
        <taxon>Orobanchaceae</taxon>
        <taxon>Buchnereae</taxon>
        <taxon>Striga</taxon>
    </lineage>
</organism>
<keyword evidence="5" id="KW-0333">Golgi apparatus</keyword>
<evidence type="ECO:0000259" key="7">
    <source>
        <dbReference type="Pfam" id="PF03016"/>
    </source>
</evidence>
<evidence type="ECO:0000313" key="8">
    <source>
        <dbReference type="EMBL" id="CAA0828690.1"/>
    </source>
</evidence>
<dbReference type="AlphaFoldDB" id="A0A9N7NFG0"/>
<name>A0A9N7NFG0_STRHE</name>
<evidence type="ECO:0000313" key="9">
    <source>
        <dbReference type="Proteomes" id="UP001153555"/>
    </source>
</evidence>
<dbReference type="GO" id="GO:0000139">
    <property type="term" value="C:Golgi membrane"/>
    <property type="evidence" value="ECO:0007669"/>
    <property type="project" value="UniProtKB-SubCell"/>
</dbReference>
<gene>
    <name evidence="8" type="ORF">SHERM_24385</name>
</gene>
<evidence type="ECO:0000256" key="4">
    <source>
        <dbReference type="ARBA" id="ARBA00022968"/>
    </source>
</evidence>
<feature type="signal peptide" evidence="6">
    <location>
        <begin position="1"/>
        <end position="21"/>
    </location>
</feature>
<dbReference type="PANTHER" id="PTHR11062:SF253">
    <property type="entry name" value="EXOSTOSIN GT47 DOMAIN-CONTAINING PROTEIN"/>
    <property type="match status" value="1"/>
</dbReference>
<feature type="domain" description="Exostosin GT47" evidence="7">
    <location>
        <begin position="62"/>
        <end position="280"/>
    </location>
</feature>
<dbReference type="PANTHER" id="PTHR11062">
    <property type="entry name" value="EXOSTOSIN HEPARAN SULFATE GLYCOSYLTRANSFERASE -RELATED"/>
    <property type="match status" value="1"/>
</dbReference>
<dbReference type="Proteomes" id="UP001153555">
    <property type="component" value="Unassembled WGS sequence"/>
</dbReference>
<keyword evidence="4" id="KW-0735">Signal-anchor</keyword>
<keyword evidence="6" id="KW-0732">Signal</keyword>
<comment type="similarity">
    <text evidence="2">Belongs to the glycosyltransferase 47 family.</text>
</comment>
<keyword evidence="3" id="KW-0808">Transferase</keyword>
<feature type="chain" id="PRO_5040314179" evidence="6">
    <location>
        <begin position="22"/>
        <end position="350"/>
    </location>
</feature>
<keyword evidence="4" id="KW-0812">Transmembrane</keyword>
<dbReference type="OrthoDB" id="1924787at2759"/>
<evidence type="ECO:0000256" key="2">
    <source>
        <dbReference type="ARBA" id="ARBA00010271"/>
    </source>
</evidence>
<keyword evidence="3" id="KW-0328">Glycosyltransferase</keyword>